<organism evidence="2">
    <name type="scientific">Ceratitis capitata</name>
    <name type="common">Mediterranean fruit fly</name>
    <name type="synonym">Tephritis capitata</name>
    <dbReference type="NCBI Taxonomy" id="7213"/>
    <lineage>
        <taxon>Eukaryota</taxon>
        <taxon>Metazoa</taxon>
        <taxon>Ecdysozoa</taxon>
        <taxon>Arthropoda</taxon>
        <taxon>Hexapoda</taxon>
        <taxon>Insecta</taxon>
        <taxon>Pterygota</taxon>
        <taxon>Neoptera</taxon>
        <taxon>Endopterygota</taxon>
        <taxon>Diptera</taxon>
        <taxon>Brachycera</taxon>
        <taxon>Muscomorpha</taxon>
        <taxon>Tephritoidea</taxon>
        <taxon>Tephritidae</taxon>
        <taxon>Ceratitis</taxon>
        <taxon>Ceratitis</taxon>
    </lineage>
</organism>
<protein>
    <submittedName>
        <fullName evidence="2">Uncharacterized protein</fullName>
    </submittedName>
</protein>
<feature type="region of interest" description="Disordered" evidence="1">
    <location>
        <begin position="113"/>
        <end position="132"/>
    </location>
</feature>
<reference evidence="2" key="2">
    <citation type="journal article" date="2014" name="BMC Genomics">
        <title>A genomic perspective to assessing quality of mass-reared SIT flies used in Mediterranean fruit fly (Ceratitis capitata) eradication in California.</title>
        <authorList>
            <person name="Calla B."/>
            <person name="Hall B."/>
            <person name="Hou S."/>
            <person name="Geib S.M."/>
        </authorList>
    </citation>
    <scope>NUCLEOTIDE SEQUENCE</scope>
</reference>
<feature type="compositionally biased region" description="Low complexity" evidence="1">
    <location>
        <begin position="118"/>
        <end position="132"/>
    </location>
</feature>
<dbReference type="EMBL" id="GAMC01004917">
    <property type="protein sequence ID" value="JAC01639.1"/>
    <property type="molecule type" value="mRNA"/>
</dbReference>
<name>W8BYE4_CERCA</name>
<evidence type="ECO:0000313" key="2">
    <source>
        <dbReference type="EMBL" id="JAC01639.1"/>
    </source>
</evidence>
<accession>W8BYE4</accession>
<proteinExistence type="evidence at transcript level"/>
<dbReference type="AlphaFoldDB" id="W8BYE4"/>
<sequence>MQCHTTETTRPLTQYARVGQFPYQATQQNGYIAPPHRTVTTNHRYHVNDDPQQYYRRATNLSNSTMLTSTTPSRLHQSCHDLRVPFQEPSYTQQQQQQRTFADKVAAFERIETPTPTPTLTPTSPLASSSAAHATTVGSAALTPHRWSRQRSSDSCNIANCGKILWVSRETVGVPVDNDYEAARTFAASKGYYYDREQNVRIRTNAKGLPYTPLPERKQDFLANQRAIEAVVPLVFNRRRQSS</sequence>
<evidence type="ECO:0000256" key="1">
    <source>
        <dbReference type="SAM" id="MobiDB-lite"/>
    </source>
</evidence>
<reference evidence="2" key="1">
    <citation type="submission" date="2013-07" db="EMBL/GenBank/DDBJ databases">
        <authorList>
            <person name="Geib S."/>
        </authorList>
    </citation>
    <scope>NUCLEOTIDE SEQUENCE</scope>
</reference>